<dbReference type="Proteomes" id="UP000002402">
    <property type="component" value="Chromosome"/>
</dbReference>
<reference evidence="2 3" key="1">
    <citation type="journal article" date="2006" name="Proc. Natl. Acad. Sci. U.S.A.">
        <title>Evolution of sensory complexity recorded in a myxobacterial genome.</title>
        <authorList>
            <person name="Goldman B.S."/>
            <person name="Nierman W.C."/>
            <person name="Kaiser D."/>
            <person name="Slater S.C."/>
            <person name="Durkin A.S."/>
            <person name="Eisen J.A."/>
            <person name="Ronning C.M."/>
            <person name="Barbazuk W.B."/>
            <person name="Blanchard M."/>
            <person name="Field C."/>
            <person name="Halling C."/>
            <person name="Hinkle G."/>
            <person name="Iartchuk O."/>
            <person name="Kim H.S."/>
            <person name="Mackenzie C."/>
            <person name="Madupu R."/>
            <person name="Miller N."/>
            <person name="Shvartsbeyn A."/>
            <person name="Sullivan S.A."/>
            <person name="Vaudin M."/>
            <person name="Wiegand R."/>
            <person name="Kaplan H.B."/>
        </authorList>
    </citation>
    <scope>NUCLEOTIDE SEQUENCE [LARGE SCALE GENOMIC DNA]</scope>
    <source>
        <strain evidence="3">DK1622</strain>
    </source>
</reference>
<evidence type="ECO:0000256" key="1">
    <source>
        <dbReference type="SAM" id="MobiDB-lite"/>
    </source>
</evidence>
<name>Q1DCU2_MYXXD</name>
<feature type="region of interest" description="Disordered" evidence="1">
    <location>
        <begin position="1"/>
        <end position="40"/>
    </location>
</feature>
<gene>
    <name evidence="2" type="ordered locus">MXAN_1274</name>
</gene>
<evidence type="ECO:0000313" key="2">
    <source>
        <dbReference type="EMBL" id="ABF88808.1"/>
    </source>
</evidence>
<dbReference type="EMBL" id="CP000113">
    <property type="protein sequence ID" value="ABF88808.1"/>
    <property type="molecule type" value="Genomic_DNA"/>
</dbReference>
<feature type="compositionally biased region" description="Basic residues" evidence="1">
    <location>
        <begin position="15"/>
        <end position="24"/>
    </location>
</feature>
<organism evidence="2 3">
    <name type="scientific">Myxococcus xanthus (strain DK1622)</name>
    <dbReference type="NCBI Taxonomy" id="246197"/>
    <lineage>
        <taxon>Bacteria</taxon>
        <taxon>Pseudomonadati</taxon>
        <taxon>Myxococcota</taxon>
        <taxon>Myxococcia</taxon>
        <taxon>Myxococcales</taxon>
        <taxon>Cystobacterineae</taxon>
        <taxon>Myxococcaceae</taxon>
        <taxon>Myxococcus</taxon>
    </lineage>
</organism>
<evidence type="ECO:0000313" key="3">
    <source>
        <dbReference type="Proteomes" id="UP000002402"/>
    </source>
</evidence>
<dbReference type="HOGENOM" id="CLU_1364989_0_0_7"/>
<keyword evidence="3" id="KW-1185">Reference proteome</keyword>
<dbReference type="KEGG" id="mxa:MXAN_1274"/>
<dbReference type="EnsemblBacteria" id="ABF88808">
    <property type="protein sequence ID" value="ABF88808"/>
    <property type="gene ID" value="MXAN_1274"/>
</dbReference>
<protein>
    <submittedName>
        <fullName evidence="2">Uncharacterized protein</fullName>
    </submittedName>
</protein>
<proteinExistence type="predicted"/>
<sequence length="200" mass="22500">MRRAHARMPATPRALRAKRTRHDAKVHPSGSRVTPRAVRRVGGGRPCRLRVVPLARDTAMGTFFPSASPGRWAMLSIQEHATVDEASSELLDFVLEPYNWLSLPRTGMDPAAWPGQNTLYQRRVGSLRICASVDVAATLDVFLHIAFRAPGLTPVKAADHLESFLKQRLPLTPNSEWQVEVDERRWIHFSRRYAGPHLKA</sequence>
<accession>Q1DCU2</accession>
<dbReference type="AlphaFoldDB" id="Q1DCU2"/>